<organism evidence="2 3">
    <name type="scientific">Enhygromyxa salina</name>
    <dbReference type="NCBI Taxonomy" id="215803"/>
    <lineage>
        <taxon>Bacteria</taxon>
        <taxon>Pseudomonadati</taxon>
        <taxon>Myxococcota</taxon>
        <taxon>Polyangia</taxon>
        <taxon>Nannocystales</taxon>
        <taxon>Nannocystaceae</taxon>
        <taxon>Enhygromyxa</taxon>
    </lineage>
</organism>
<gene>
    <name evidence="2" type="primary">stp_2</name>
    <name evidence="2" type="ORF">ENSA5_03640</name>
</gene>
<comment type="caution">
    <text evidence="2">The sequence shown here is derived from an EMBL/GenBank/DDBJ whole genome shotgun (WGS) entry which is preliminary data.</text>
</comment>
<dbReference type="GO" id="GO:0004722">
    <property type="term" value="F:protein serine/threonine phosphatase activity"/>
    <property type="evidence" value="ECO:0007669"/>
    <property type="project" value="UniProtKB-EC"/>
</dbReference>
<evidence type="ECO:0000313" key="2">
    <source>
        <dbReference type="EMBL" id="PRQ05374.1"/>
    </source>
</evidence>
<evidence type="ECO:0000313" key="3">
    <source>
        <dbReference type="Proteomes" id="UP000237968"/>
    </source>
</evidence>
<name>A0A2S9YJU9_9BACT</name>
<dbReference type="PROSITE" id="PS51746">
    <property type="entry name" value="PPM_2"/>
    <property type="match status" value="1"/>
</dbReference>
<feature type="domain" description="PPM-type phosphatase" evidence="1">
    <location>
        <begin position="4"/>
        <end position="254"/>
    </location>
</feature>
<dbReference type="EMBL" id="PVNK01000015">
    <property type="protein sequence ID" value="PRQ05374.1"/>
    <property type="molecule type" value="Genomic_DNA"/>
</dbReference>
<dbReference type="InterPro" id="IPR036457">
    <property type="entry name" value="PPM-type-like_dom_sf"/>
</dbReference>
<dbReference type="InterPro" id="IPR015655">
    <property type="entry name" value="PP2C"/>
</dbReference>
<dbReference type="Pfam" id="PF13672">
    <property type="entry name" value="PP2C_2"/>
    <property type="match status" value="1"/>
</dbReference>
<proteinExistence type="predicted"/>
<reference evidence="2 3" key="1">
    <citation type="submission" date="2018-03" db="EMBL/GenBank/DDBJ databases">
        <title>Draft Genome Sequences of the Obligatory Marine Myxobacteria Enhygromyxa salina SWB005.</title>
        <authorList>
            <person name="Poehlein A."/>
            <person name="Moghaddam J.A."/>
            <person name="Harms H."/>
            <person name="Alanjari M."/>
            <person name="Koenig G.M."/>
            <person name="Daniel R."/>
            <person name="Schaeberle T.F."/>
        </authorList>
    </citation>
    <scope>NUCLEOTIDE SEQUENCE [LARGE SCALE GENOMIC DNA]</scope>
    <source>
        <strain evidence="2 3">SWB005</strain>
    </source>
</reference>
<dbReference type="PANTHER" id="PTHR47992">
    <property type="entry name" value="PROTEIN PHOSPHATASE"/>
    <property type="match status" value="1"/>
</dbReference>
<evidence type="ECO:0000259" key="1">
    <source>
        <dbReference type="PROSITE" id="PS51746"/>
    </source>
</evidence>
<keyword evidence="2" id="KW-0378">Hydrolase</keyword>
<dbReference type="SUPFAM" id="SSF81606">
    <property type="entry name" value="PP2C-like"/>
    <property type="match status" value="1"/>
</dbReference>
<dbReference type="RefSeq" id="WP_106389833.1">
    <property type="nucleotide sequence ID" value="NZ_PVNK01000015.1"/>
</dbReference>
<dbReference type="SMART" id="SM00331">
    <property type="entry name" value="PP2C_SIG"/>
    <property type="match status" value="1"/>
</dbReference>
<dbReference type="Gene3D" id="3.60.40.10">
    <property type="entry name" value="PPM-type phosphatase domain"/>
    <property type="match status" value="1"/>
</dbReference>
<protein>
    <submittedName>
        <fullName evidence="2">Serine/threonine phosphatase stp</fullName>
        <ecNumber evidence="2">3.1.3.16</ecNumber>
    </submittedName>
</protein>
<dbReference type="EC" id="3.1.3.16" evidence="2"/>
<dbReference type="AlphaFoldDB" id="A0A2S9YJU9"/>
<dbReference type="OrthoDB" id="5496340at2"/>
<sequence>MTQTIHASGRSITGRRRRNEDAYLVDPERHVFAVLDGMGGEAGGEVASTVAAEAIADFYRTIATDPQATWPYPLDLGRTLLENQLDAAIRLANRRIRAQRCDELASMGTTVASLALSDADRCCARLAALGHVGDSRVYLLRDGSLTQLTRDHSLYEQLRADGVPLPPLSEFIHANVITRALGPSEDERPELSRVKLYPGDRFLLCTDGLSGGLGSSSITELLSQGTVDEAAEALVDAAFEAGSRDNITAIVVEAPG</sequence>
<dbReference type="CDD" id="cd00143">
    <property type="entry name" value="PP2Cc"/>
    <property type="match status" value="1"/>
</dbReference>
<dbReference type="InterPro" id="IPR001932">
    <property type="entry name" value="PPM-type_phosphatase-like_dom"/>
</dbReference>
<keyword evidence="3" id="KW-1185">Reference proteome</keyword>
<dbReference type="SMART" id="SM00332">
    <property type="entry name" value="PP2Cc"/>
    <property type="match status" value="1"/>
</dbReference>
<accession>A0A2S9YJU9</accession>
<dbReference type="Proteomes" id="UP000237968">
    <property type="component" value="Unassembled WGS sequence"/>
</dbReference>